<feature type="compositionally biased region" description="Polar residues" evidence="1">
    <location>
        <begin position="1"/>
        <end position="10"/>
    </location>
</feature>
<evidence type="ECO:0000313" key="2">
    <source>
        <dbReference type="EMBL" id="KNZ61663.1"/>
    </source>
</evidence>
<sequence length="94" mass="10460">MKADSTPSTSKNEDTSKEKKKFPAKPFTPSALTLATRSRKPTEIASVLNKEGQLNLEERARREREGLCLYCGGKHELESCVKQNAHEASKLAKK</sequence>
<feature type="region of interest" description="Disordered" evidence="1">
    <location>
        <begin position="1"/>
        <end position="39"/>
    </location>
</feature>
<comment type="caution">
    <text evidence="2">The sequence shown here is derived from an EMBL/GenBank/DDBJ whole genome shotgun (WGS) entry which is preliminary data.</text>
</comment>
<dbReference type="Proteomes" id="UP000037035">
    <property type="component" value="Unassembled WGS sequence"/>
</dbReference>
<proteinExistence type="predicted"/>
<organism evidence="2 3">
    <name type="scientific">Puccinia sorghi</name>
    <dbReference type="NCBI Taxonomy" id="27349"/>
    <lineage>
        <taxon>Eukaryota</taxon>
        <taxon>Fungi</taxon>
        <taxon>Dikarya</taxon>
        <taxon>Basidiomycota</taxon>
        <taxon>Pucciniomycotina</taxon>
        <taxon>Pucciniomycetes</taxon>
        <taxon>Pucciniales</taxon>
        <taxon>Pucciniaceae</taxon>
        <taxon>Puccinia</taxon>
    </lineage>
</organism>
<reference evidence="2 3" key="1">
    <citation type="submission" date="2015-08" db="EMBL/GenBank/DDBJ databases">
        <title>Next Generation Sequencing and Analysis of the Genome of Puccinia sorghi L Schw, the Causal Agent of Maize Common Rust.</title>
        <authorList>
            <person name="Rochi L."/>
            <person name="Burguener G."/>
            <person name="Darino M."/>
            <person name="Turjanski A."/>
            <person name="Kreff E."/>
            <person name="Dieguez M.J."/>
            <person name="Sacco F."/>
        </authorList>
    </citation>
    <scope>NUCLEOTIDE SEQUENCE [LARGE SCALE GENOMIC DNA]</scope>
    <source>
        <strain evidence="2 3">RO10H11247</strain>
    </source>
</reference>
<dbReference type="AlphaFoldDB" id="A0A0L6VLL9"/>
<dbReference type="EMBL" id="LAVV01004152">
    <property type="protein sequence ID" value="KNZ61663.1"/>
    <property type="molecule type" value="Genomic_DNA"/>
</dbReference>
<evidence type="ECO:0000313" key="3">
    <source>
        <dbReference type="Proteomes" id="UP000037035"/>
    </source>
</evidence>
<gene>
    <name evidence="2" type="ORF">VP01_13738g1</name>
</gene>
<evidence type="ECO:0000256" key="1">
    <source>
        <dbReference type="SAM" id="MobiDB-lite"/>
    </source>
</evidence>
<dbReference type="VEuPathDB" id="FungiDB:VP01_13738g1"/>
<name>A0A0L6VLL9_9BASI</name>
<keyword evidence="3" id="KW-1185">Reference proteome</keyword>
<accession>A0A0L6VLL9</accession>
<protein>
    <submittedName>
        <fullName evidence="2">Uncharacterized protein</fullName>
    </submittedName>
</protein>